<sequence length="412" mass="44258">MPQYFTPGVYVEEVPSAIKPIAGVGTSTAGFIGVVADGVEMPLIPGRTGFKSGGKTVEPADYYPLAPVGVPQLVDGWERFKTLFGDGVKAGNRTLAQAVYGFFNNGGGRCWVTRLAPGSGDGKQGGQVDLLPEDETVVGALEAFAVIDEIALVAVPGATSDGVQSALLDHCENEYLRDRFAILDGRRTAALTKTDIRGGTRDSSYGAIYYPWIDVGAKGADGKPLYMPPSGHVAGVYARVDSERGVHKAPANEVIRGALGVETAVGKQAQAGLNPNDVNVIRRFDGNVTIWGARTLAGAKATEWRYINSRRLFNYLRESIDQGTQWVVFEPNAPELWSKIRRNVSAFLTTVWASGALFGATPEQAFYVRCDESTNPREARELGQVVAEIGVALVKPAEFVVFRLSQWDGTAR</sequence>
<evidence type="ECO:0000259" key="3">
    <source>
        <dbReference type="Pfam" id="PF17482"/>
    </source>
</evidence>
<evidence type="ECO:0000313" key="5">
    <source>
        <dbReference type="Proteomes" id="UP001500888"/>
    </source>
</evidence>
<keyword evidence="5" id="KW-1185">Reference proteome</keyword>
<dbReference type="PANTHER" id="PTHR35861">
    <property type="match status" value="1"/>
</dbReference>
<dbReference type="InterPro" id="IPR052042">
    <property type="entry name" value="Tail_sheath_structural"/>
</dbReference>
<comment type="caution">
    <text evidence="4">The sequence shown here is derived from an EMBL/GenBank/DDBJ whole genome shotgun (WGS) entry which is preliminary data.</text>
</comment>
<dbReference type="PANTHER" id="PTHR35861:SF1">
    <property type="entry name" value="PHAGE TAIL SHEATH PROTEIN"/>
    <property type="match status" value="1"/>
</dbReference>
<evidence type="ECO:0000259" key="2">
    <source>
        <dbReference type="Pfam" id="PF04984"/>
    </source>
</evidence>
<comment type="similarity">
    <text evidence="1">Belongs to the myoviridae tail sheath protein family.</text>
</comment>
<evidence type="ECO:0008006" key="6">
    <source>
        <dbReference type="Google" id="ProtNLM"/>
    </source>
</evidence>
<dbReference type="Proteomes" id="UP001500888">
    <property type="component" value="Unassembled WGS sequence"/>
</dbReference>
<protein>
    <recommendedName>
        <fullName evidence="6">Phage tail sheath family protein</fullName>
    </recommendedName>
</protein>
<evidence type="ECO:0000256" key="1">
    <source>
        <dbReference type="ARBA" id="ARBA00008005"/>
    </source>
</evidence>
<dbReference type="RefSeq" id="WP_344941065.1">
    <property type="nucleotide sequence ID" value="NZ_BAAAZR010000008.1"/>
</dbReference>
<accession>A0ABP7I9J4</accession>
<gene>
    <name evidence="4" type="ORF">GCM10022226_36950</name>
</gene>
<name>A0ABP7I9J4_9ACTN</name>
<evidence type="ECO:0000313" key="4">
    <source>
        <dbReference type="EMBL" id="GAA3812862.1"/>
    </source>
</evidence>
<dbReference type="InterPro" id="IPR020287">
    <property type="entry name" value="Tail_sheath_C"/>
</dbReference>
<dbReference type="InterPro" id="IPR035089">
    <property type="entry name" value="Phage_sheath_subtilisin"/>
</dbReference>
<dbReference type="Gene3D" id="3.40.50.11780">
    <property type="match status" value="1"/>
</dbReference>
<dbReference type="EMBL" id="BAAAZR010000008">
    <property type="protein sequence ID" value="GAA3812862.1"/>
    <property type="molecule type" value="Genomic_DNA"/>
</dbReference>
<feature type="domain" description="Tail sheath protein subtilisin-like" evidence="2">
    <location>
        <begin position="140"/>
        <end position="296"/>
    </location>
</feature>
<reference evidence="5" key="1">
    <citation type="journal article" date="2019" name="Int. J. Syst. Evol. Microbiol.">
        <title>The Global Catalogue of Microorganisms (GCM) 10K type strain sequencing project: providing services to taxonomists for standard genome sequencing and annotation.</title>
        <authorList>
            <consortium name="The Broad Institute Genomics Platform"/>
            <consortium name="The Broad Institute Genome Sequencing Center for Infectious Disease"/>
            <person name="Wu L."/>
            <person name="Ma J."/>
        </authorList>
    </citation>
    <scope>NUCLEOTIDE SEQUENCE [LARGE SCALE GENOMIC DNA]</scope>
    <source>
        <strain evidence="5">JCM 16908</strain>
    </source>
</reference>
<organism evidence="4 5">
    <name type="scientific">Sphaerisporangium flaviroseum</name>
    <dbReference type="NCBI Taxonomy" id="509199"/>
    <lineage>
        <taxon>Bacteria</taxon>
        <taxon>Bacillati</taxon>
        <taxon>Actinomycetota</taxon>
        <taxon>Actinomycetes</taxon>
        <taxon>Streptosporangiales</taxon>
        <taxon>Streptosporangiaceae</taxon>
        <taxon>Sphaerisporangium</taxon>
    </lineage>
</organism>
<dbReference type="Pfam" id="PF17482">
    <property type="entry name" value="Phage_sheath_1C"/>
    <property type="match status" value="1"/>
</dbReference>
<proteinExistence type="inferred from homology"/>
<dbReference type="Pfam" id="PF04984">
    <property type="entry name" value="Phage_sheath_1"/>
    <property type="match status" value="1"/>
</dbReference>
<feature type="domain" description="Tail sheath protein C-terminal" evidence="3">
    <location>
        <begin position="301"/>
        <end position="404"/>
    </location>
</feature>